<feature type="active site" description="Nucleophile" evidence="7">
    <location>
        <position position="889"/>
    </location>
</feature>
<dbReference type="SUPFAM" id="SSF51445">
    <property type="entry name" value="(Trans)glycosidases"/>
    <property type="match status" value="5"/>
</dbReference>
<keyword evidence="6 8" id="KW-0326">Glycosidase</keyword>
<comment type="subunit">
    <text evidence="2">Homodimer.</text>
</comment>
<evidence type="ECO:0000313" key="11">
    <source>
        <dbReference type="EMBL" id="KAK3598307.1"/>
    </source>
</evidence>
<organism evidence="11 12">
    <name type="scientific">Potamilus streckersoni</name>
    <dbReference type="NCBI Taxonomy" id="2493646"/>
    <lineage>
        <taxon>Eukaryota</taxon>
        <taxon>Metazoa</taxon>
        <taxon>Spiralia</taxon>
        <taxon>Lophotrochozoa</taxon>
        <taxon>Mollusca</taxon>
        <taxon>Bivalvia</taxon>
        <taxon>Autobranchia</taxon>
        <taxon>Heteroconchia</taxon>
        <taxon>Palaeoheterodonta</taxon>
        <taxon>Unionida</taxon>
        <taxon>Unionoidea</taxon>
        <taxon>Unionidae</taxon>
        <taxon>Ambleminae</taxon>
        <taxon>Lampsilini</taxon>
        <taxon>Potamilus</taxon>
    </lineage>
</organism>
<dbReference type="InterPro" id="IPR033132">
    <property type="entry name" value="GH_1_N_CS"/>
</dbReference>
<evidence type="ECO:0000256" key="5">
    <source>
        <dbReference type="ARBA" id="ARBA00023180"/>
    </source>
</evidence>
<evidence type="ECO:0000256" key="8">
    <source>
        <dbReference type="RuleBase" id="RU004468"/>
    </source>
</evidence>
<reference evidence="11" key="3">
    <citation type="submission" date="2023-05" db="EMBL/GenBank/DDBJ databases">
        <authorList>
            <person name="Smith C.H."/>
        </authorList>
    </citation>
    <scope>NUCLEOTIDE SEQUENCE</scope>
    <source>
        <strain evidence="11">CHS0354</strain>
        <tissue evidence="11">Mantle</tissue>
    </source>
</reference>
<evidence type="ECO:0000313" key="12">
    <source>
        <dbReference type="Proteomes" id="UP001195483"/>
    </source>
</evidence>
<dbReference type="GO" id="GO:0005975">
    <property type="term" value="P:carbohydrate metabolic process"/>
    <property type="evidence" value="ECO:0007669"/>
    <property type="project" value="InterPro"/>
</dbReference>
<dbReference type="InterPro" id="IPR001360">
    <property type="entry name" value="Glyco_hydro_1"/>
</dbReference>
<dbReference type="FunFam" id="3.20.20.80:FF:000013">
    <property type="entry name" value="lactase-phlorizin hydrolase"/>
    <property type="match status" value="5"/>
</dbReference>
<comment type="similarity">
    <text evidence="1">Belongs to the glycosyl hydrolase 1 family.</text>
</comment>
<comment type="caution">
    <text evidence="11">The sequence shown here is derived from an EMBL/GenBank/DDBJ whole genome shotgun (WGS) entry which is preliminary data.</text>
</comment>
<feature type="active site" description="Nucleophile" evidence="7">
    <location>
        <position position="2342"/>
    </location>
</feature>
<evidence type="ECO:0000256" key="6">
    <source>
        <dbReference type="ARBA" id="ARBA00023295"/>
    </source>
</evidence>
<reference evidence="11" key="2">
    <citation type="journal article" date="2021" name="Genome Biol. Evol.">
        <title>Developing a high-quality reference genome for a parasitic bivalve with doubly uniparental inheritance (Bivalvia: Unionida).</title>
        <authorList>
            <person name="Smith C.H."/>
        </authorList>
    </citation>
    <scope>NUCLEOTIDE SEQUENCE</scope>
    <source>
        <strain evidence="11">CHS0354</strain>
        <tissue evidence="11">Mantle</tissue>
    </source>
</reference>
<feature type="active site" description="Nucleophile" evidence="7">
    <location>
        <position position="1860"/>
    </location>
</feature>
<sequence>MGGINSFLIIYVFRLAVVLAAEDGFYYGRFPDDFAWGVSTSAYQIEGAWNESGKGPSIWDTYVHTPGHVFVNQNGDVTCDSYHRYQDDIECLKFLKVKQYRFSISWPRLFPDGTNKTLNKDGVNYYNRLIDGLINASIEPWVTLYHWDLPQALQDRGGGWLHPDIEHDFCNYAAECFKLFGDRVHHWITFNQPFTVAHGGYGDGSVAPWHVSPGSDAYTAGYHIIKAHACAYHMYKTNFASPKGKIGISIESYWYEAKNPDGAGVKDAIERAFQFRLGWFANPIFVSGDYPEVMKQQIEQKSKQQGVPNRLPQFTKEDIALIKGSADFLGLNFYRTRLVSVKTGNSSNPSYQDDMGIQLNIDPNWKQTDDPDVQIVPGSLRKLLNWVRSRYLGVPVYITDTGVPDINLERRDVIRVDYFRSHINDVLKAIDLDNCTNVKGFFAWTLMDSFEWTSGYTFKYGLFSVNFTSPNISRTPKTSAILFSQIIKDNGFTKGYNGPGGFPTGIVELNETFLYDQFPEGFIWSSATSAYQIEGAWNEDGKGQSIWDKFCHEPNRIDKNETGDKACDSYHKYKEDVRLLRDLGVSHYRFSISWPRILPNGTLTNVNQKGIDYYNNLINELIRNGIKPMVTLYHWDLPQALQEHGGWLNRSTTDHFKDYADLCFSKFGDRVKLWITFNEPWVVAYLGYGTGVFAPGISDSGTKDYIAAHNLLIAHAKAYRLYNSFYRTNQTGSIGITLNVGWSEPFDMYNPDDLEASDRDLQFNLGWFANPIYVNGDYPDVMKWKIGNKSHEQSFNQSRLPKFTEEEKALVNGTYDFLGLNFYSASMVAPNITTTKKPSFDNDKDVSGQGIPDALGSGSVWLKVIPFGMRKILNWIKSHYSNVPVYVTENGVSDTDGTLLDFHRIHYYRTYINEMLKAIKLDGCNVRGYTAWSLMDNFEWARGYSERFGLHYVNFSDPDLPRTPKASARWFSQLIQDNGFKAGYPGIGGRGTAPAEEGKFYPGTFPDGFMWSVATAAYQIEGAWNVDGRGQGIWDTFCHKNGRVLNNDTGDIACDSYHKYMVDIDLLQALGVTHYRFSISWSRILPNGTEPMNEEGVDYYMRVIDNLLKVGIKPVVTLYHWDLPQTLQDNGKGWLNPATIDAFVHFADLCFGTFGNRVKMWITFNEPWGVALLGYGRGIKAPGLTGENIYLVAHNIIKAHAKAFRLYDSKWRNSQHGTVGITLNTDWTEPLDPWNPDDWEASERAQQFRFGWFAHPIFVDGDYPEVMRSKIANKSTDQHFNHSRLPTFNETEKNEIKGSYDFLGLNLYTAGLYTTKLYNSSDIGYMQDADIDYTQDKSWNGSGSDWLKVTPWALRKMLNWIKSHYGDIPVYITENGVSDNTGQLNDHNRTEYLRAYIDEVLKAVHLDGCNVKGYTVWTLMDNFEWERGYFERFGLYAVNFSHPDRPRSMKQSAIFYRRVITDNGLSPTPLRLPYVPEPRPYETEFYYETFPSDFKWSTATASYQVEGGWNEGGRGLSIWDTFSRIPGNVDNNDTGDVACDSYHKFEEDVKLLQDLNVTNYRFSIAWPRLFPEGSGRINSEGVTYYHQLINLLLKVNIEPMVTLYHWDLPQAIEDKGGWLNESTADLFAEYANFTFKEYGDKVKYWITLNEPWCVSFLGYGVGTKAPGIKQTGTSDYVAAHNLIKAHGKAYRLYQQYWHSSQNGSVGITLNTDWTEPHNRQHPSDWEASERMQQFRIGWYAHPVFVNGDYPEVMKRQIEKKSKAQGFVKSRLPEFTEEEKKYIKGSFDFLGLNFYTSGLCSSQTYNSSQIGYNEDTDVLTIQDTYWKSSGSSWLKVTPWGIRRILDWIQNSYGNIPIFITENGVSDRTGTLADTDRIDFYREYINEVLKAIRLDGVNVKGYTAWSLMDNFEWERGYVERFGLHYVNFSDPAKTRTPKASAVLFNRIIMDNGFKHDAITSPGLFQPHRAYEDEFLYGLFPENFTWGVATAAYQIEGGWDEDGKGLSIWDNITHDRRGQIKDNSTGDIACDSYHKYLEDVKLLKNLKVHHYRFSISWTRVLPQGTADNINPLGIAYYDALISSLLDAGIKPVVTLNHWDLPQVLEDKQGWLNDSIVDIFANYARICFQNFGDRVKTWITHNEPYIIAQMYSDDAVHGADGIYRAAHNLIRAHAKVYRLYDAEFRSEQRGVVGITLNHDFGFPKRRYNPQDVEAAEKYNQFHLGWFANPIFGNGDYPDVMTWQIGNKSRAMKLTVSRLPKFNESEKKSIKGSADFFGFNSYTSTLVTNKFEPGKTSFLNDIGVEAEPNPDWQGSGSIWLKVYPRELREALNWIRVHYNNVSVFITENGISDNTGTLDDQPRIDYLRSYIDEVLKAIKIDGCNVIGYTVWSLLDNFEWKNGYTERFGLHYVNFSDPERPRTPKASAYFYTSVIENNGFNKPSNETSEPAKATTTPQCEQNKITTPKYTVITKKSVNSSPPFSASMYASFVLVTMLCLQL</sequence>
<dbReference type="PROSITE" id="PS00653">
    <property type="entry name" value="GLYCOSYL_HYDROL_F1_2"/>
    <property type="match status" value="5"/>
</dbReference>
<evidence type="ECO:0000256" key="4">
    <source>
        <dbReference type="ARBA" id="ARBA00022801"/>
    </source>
</evidence>
<keyword evidence="10" id="KW-0732">Signal</keyword>
<evidence type="ECO:0000256" key="10">
    <source>
        <dbReference type="SAM" id="SignalP"/>
    </source>
</evidence>
<feature type="signal peptide" evidence="10">
    <location>
        <begin position="1"/>
        <end position="20"/>
    </location>
</feature>
<evidence type="ECO:0000256" key="2">
    <source>
        <dbReference type="ARBA" id="ARBA00011738"/>
    </source>
</evidence>
<protein>
    <recommendedName>
        <fullName evidence="3">beta-glucosidase</fullName>
        <ecNumber evidence="3">3.2.1.21</ecNumber>
    </recommendedName>
</protein>
<evidence type="ECO:0000256" key="7">
    <source>
        <dbReference type="PROSITE-ProRule" id="PRU10055"/>
    </source>
</evidence>
<dbReference type="PROSITE" id="PS00572">
    <property type="entry name" value="GLYCOSYL_HYDROL_F1_1"/>
    <property type="match status" value="4"/>
</dbReference>
<gene>
    <name evidence="11" type="ORF">CHS0354_029217</name>
</gene>
<dbReference type="PRINTS" id="PR00131">
    <property type="entry name" value="GLHYDRLASE1"/>
</dbReference>
<dbReference type="GO" id="GO:0008422">
    <property type="term" value="F:beta-glucosidase activity"/>
    <property type="evidence" value="ECO:0007669"/>
    <property type="project" value="TreeGrafter"/>
</dbReference>
<name>A0AAE0W2Q2_9BIVA</name>
<accession>A0AAE0W2Q2</accession>
<keyword evidence="12" id="KW-1185">Reference proteome</keyword>
<evidence type="ECO:0000256" key="1">
    <source>
        <dbReference type="ARBA" id="ARBA00010838"/>
    </source>
</evidence>
<evidence type="ECO:0000256" key="9">
    <source>
        <dbReference type="SAM" id="MobiDB-lite"/>
    </source>
</evidence>
<keyword evidence="4 8" id="KW-0378">Hydrolase</keyword>
<evidence type="ECO:0000256" key="3">
    <source>
        <dbReference type="ARBA" id="ARBA00012744"/>
    </source>
</evidence>
<dbReference type="EC" id="3.2.1.21" evidence="3"/>
<dbReference type="InterPro" id="IPR018120">
    <property type="entry name" value="Glyco_hydro_1_AS"/>
</dbReference>
<dbReference type="Pfam" id="PF00232">
    <property type="entry name" value="Glyco_hydro_1"/>
    <property type="match status" value="5"/>
</dbReference>
<reference evidence="11" key="1">
    <citation type="journal article" date="2021" name="Genome Biol. Evol.">
        <title>A High-Quality Reference Genome for a Parasitic Bivalve with Doubly Uniparental Inheritance (Bivalvia: Unionida).</title>
        <authorList>
            <person name="Smith C.H."/>
        </authorList>
    </citation>
    <scope>NUCLEOTIDE SEQUENCE</scope>
    <source>
        <strain evidence="11">CHS0354</strain>
    </source>
</reference>
<dbReference type="Proteomes" id="UP001195483">
    <property type="component" value="Unassembled WGS sequence"/>
</dbReference>
<proteinExistence type="inferred from homology"/>
<dbReference type="PANTHER" id="PTHR10353">
    <property type="entry name" value="GLYCOSYL HYDROLASE"/>
    <property type="match status" value="1"/>
</dbReference>
<dbReference type="EMBL" id="JAEAOA010001753">
    <property type="protein sequence ID" value="KAK3598307.1"/>
    <property type="molecule type" value="Genomic_DNA"/>
</dbReference>
<dbReference type="Gene3D" id="3.20.20.80">
    <property type="entry name" value="Glycosidases"/>
    <property type="match status" value="5"/>
</dbReference>
<keyword evidence="5" id="KW-0325">Glycoprotein</keyword>
<dbReference type="InterPro" id="IPR017853">
    <property type="entry name" value="GH"/>
</dbReference>
<feature type="region of interest" description="Disordered" evidence="9">
    <location>
        <begin position="2433"/>
        <end position="2453"/>
    </location>
</feature>
<dbReference type="PANTHER" id="PTHR10353:SF36">
    <property type="entry name" value="LP05116P"/>
    <property type="match status" value="1"/>
</dbReference>
<feature type="chain" id="PRO_5042088166" description="beta-glucosidase" evidence="10">
    <location>
        <begin position="21"/>
        <end position="2494"/>
    </location>
</feature>
<feature type="active site" description="Nucleophile" evidence="7">
    <location>
        <position position="1374"/>
    </location>
</feature>